<feature type="non-terminal residue" evidence="2">
    <location>
        <position position="253"/>
    </location>
</feature>
<proteinExistence type="predicted"/>
<dbReference type="Pfam" id="PF21526">
    <property type="entry name" value="PGRS"/>
    <property type="match status" value="1"/>
</dbReference>
<evidence type="ECO:0000313" key="3">
    <source>
        <dbReference type="Proteomes" id="UP000192319"/>
    </source>
</evidence>
<dbReference type="SUPFAM" id="SSF140459">
    <property type="entry name" value="PE/PPE dimer-like"/>
    <property type="match status" value="1"/>
</dbReference>
<accession>A0ABX3R1P5</accession>
<sequence>MSFVIAVPEYVTAAASDLANVASAIGEANAAAGVPTSTVLAAGADEVSVAVAQLFGAHARAYQAISAEAAAFHQRFVGLLTAGAGSYAAAEAANANPLQNLLDQINAPFDVLLGRPLIGDGVDGVDGTGANGQNGGLLWGNGGAGGAGAAGQNGGNGGSGGFLFGNGGRGGAGGAIANGFAGFGGNGGNAVGLFGNGGAGGTGGACPNGVAGDGGWGGSGGILFGNGGPGGAGGASNIVAGWGGSGGDGLGML</sequence>
<organism evidence="2 3">
    <name type="scientific">Mycobacterium alsense</name>
    <dbReference type="NCBI Taxonomy" id="324058"/>
    <lineage>
        <taxon>Bacteria</taxon>
        <taxon>Bacillati</taxon>
        <taxon>Actinomycetota</taxon>
        <taxon>Actinomycetes</taxon>
        <taxon>Mycobacteriales</taxon>
        <taxon>Mycobacteriaceae</taxon>
        <taxon>Mycobacterium</taxon>
    </lineage>
</organism>
<comment type="caution">
    <text evidence="2">The sequence shown here is derived from an EMBL/GenBank/DDBJ whole genome shotgun (WGS) entry which is preliminary data.</text>
</comment>
<dbReference type="InterPro" id="IPR048996">
    <property type="entry name" value="PGRS_rpt"/>
</dbReference>
<dbReference type="InterPro" id="IPR000084">
    <property type="entry name" value="PE-PGRS_N"/>
</dbReference>
<gene>
    <name evidence="2" type="ORF">BST11_25800</name>
</gene>
<dbReference type="EMBL" id="MVHD01000084">
    <property type="protein sequence ID" value="OQZ87884.1"/>
    <property type="molecule type" value="Genomic_DNA"/>
</dbReference>
<reference evidence="2 3" key="1">
    <citation type="submission" date="2017-02" db="EMBL/GenBank/DDBJ databases">
        <title>The new phylogeny of genus Mycobacterium.</title>
        <authorList>
            <person name="Tortoli E."/>
            <person name="Trovato A."/>
            <person name="Cirillo D.M."/>
        </authorList>
    </citation>
    <scope>NUCLEOTIDE SEQUENCE [LARGE SCALE GENOMIC DNA]</scope>
    <source>
        <strain evidence="2 3">DSM 45230</strain>
    </source>
</reference>
<feature type="domain" description="PE" evidence="1">
    <location>
        <begin position="4"/>
        <end position="94"/>
    </location>
</feature>
<dbReference type="RefSeq" id="WP_142276578.1">
    <property type="nucleotide sequence ID" value="NZ_MVHD01000084.1"/>
</dbReference>
<evidence type="ECO:0000259" key="1">
    <source>
        <dbReference type="Pfam" id="PF00934"/>
    </source>
</evidence>
<dbReference type="Gene3D" id="1.10.287.850">
    <property type="entry name" value="HP0062-like domain"/>
    <property type="match status" value="1"/>
</dbReference>
<dbReference type="Pfam" id="PF00934">
    <property type="entry name" value="PE"/>
    <property type="match status" value="1"/>
</dbReference>
<name>A0ABX3R1P5_9MYCO</name>
<keyword evidence="3" id="KW-1185">Reference proteome</keyword>
<evidence type="ECO:0000313" key="2">
    <source>
        <dbReference type="EMBL" id="OQZ87884.1"/>
    </source>
</evidence>
<protein>
    <submittedName>
        <fullName evidence="2">PE family protein</fullName>
    </submittedName>
</protein>
<dbReference type="InterPro" id="IPR038332">
    <property type="entry name" value="PPE_sf"/>
</dbReference>
<dbReference type="Proteomes" id="UP000192319">
    <property type="component" value="Unassembled WGS sequence"/>
</dbReference>